<keyword evidence="5" id="KW-1185">Reference proteome</keyword>
<dbReference type="Pfam" id="PF20454">
    <property type="entry name" value="GpA_nuclease"/>
    <property type="match status" value="1"/>
</dbReference>
<feature type="compositionally biased region" description="Low complexity" evidence="1">
    <location>
        <begin position="611"/>
        <end position="624"/>
    </location>
</feature>
<dbReference type="PANTHER" id="PTHR34413:SF2">
    <property type="entry name" value="PROPHAGE TAIL FIBER ASSEMBLY PROTEIN HOMOLOG TFAE-RELATED"/>
    <property type="match status" value="1"/>
</dbReference>
<dbReference type="InterPro" id="IPR027417">
    <property type="entry name" value="P-loop_NTPase"/>
</dbReference>
<sequence>MSSAQPQQRNPLSNWSGLVTVVTRAIKKIKPPVRMKISEWADSFRIIGAANATPGRWKTDNAPYQREPMDCMSDRRTRRVSLMWSAQVGKTEIANNVVGYHIAQNPMSVMFMQPTQSDLKTWQETKLTPLLTDTKQIAEVVAKPRGREGVNNQLMKSYPGGFLMFSWSGSANTMRGRSAPIIICDEIDGYSVTEEGDPVQLLHQRSATFGDLSKLLEISTPTIKGFSRIEKAFEAGDKRYFYVPCPHCREFQRLQWSQVQWEKDEDGTHLPHTALYYCEHCGVGIEDKYKFSMLEKGVWTASKRFMGHASFHLNELYSPWRTWAQIVESFLAKKAAGDSQSFINVSLAETWEEDGEVINESTLMSRKEVYVAECPQGVIVITVGVDVQPDRLELEVVGWGMNEESWSIAFAVLPGDPDDFGEHSVWNALDDYLDRRFLHESGVELSILASCIDSGGNNTQSVYKYCAKRKSSRRFAIKGQGGVGVPIVSAAKKKKSGKRGRPVDLYMVGVDQCKTLLYRRLEKEVGTAGSCHFPDHYPDTYFEQLTAEKCITRYIKGFPKREWVKIRPRNEALDCRNYAYAALNIMNPSLTRYQKRIEKQAAELESVQKGQTVVETQEETTVQQRKVKPKTKRKRRPRRRSGFVSG</sequence>
<evidence type="ECO:0000259" key="3">
    <source>
        <dbReference type="Pfam" id="PF20454"/>
    </source>
</evidence>
<organism evidence="4 5">
    <name type="scientific">Halodesulfovibrio aestuarii</name>
    <dbReference type="NCBI Taxonomy" id="126333"/>
    <lineage>
        <taxon>Bacteria</taxon>
        <taxon>Pseudomonadati</taxon>
        <taxon>Thermodesulfobacteriota</taxon>
        <taxon>Desulfovibrionia</taxon>
        <taxon>Desulfovibrionales</taxon>
        <taxon>Desulfovibrionaceae</taxon>
        <taxon>Halodesulfovibrio</taxon>
    </lineage>
</organism>
<evidence type="ECO:0000256" key="1">
    <source>
        <dbReference type="SAM" id="MobiDB-lite"/>
    </source>
</evidence>
<evidence type="ECO:0000313" key="4">
    <source>
        <dbReference type="EMBL" id="MEZ6853004.1"/>
    </source>
</evidence>
<feature type="region of interest" description="Disordered" evidence="1">
    <location>
        <begin position="608"/>
        <end position="646"/>
    </location>
</feature>
<comment type="caution">
    <text evidence="4">The sequence shown here is derived from an EMBL/GenBank/DDBJ whole genome shotgun (WGS) entry which is preliminary data.</text>
</comment>
<protein>
    <submittedName>
        <fullName evidence="4">Phage terminase large subunit family protein</fullName>
    </submittedName>
</protein>
<feature type="domain" description="Phage terminase large subunit GpA ATPase" evidence="2">
    <location>
        <begin position="52"/>
        <end position="299"/>
    </location>
</feature>
<feature type="domain" description="Terminase large subunit GpA endonuclease" evidence="3">
    <location>
        <begin position="308"/>
        <end position="589"/>
    </location>
</feature>
<feature type="compositionally biased region" description="Basic residues" evidence="1">
    <location>
        <begin position="625"/>
        <end position="646"/>
    </location>
</feature>
<gene>
    <name evidence="4" type="ORF">AB2Z07_05550</name>
</gene>
<proteinExistence type="inferred from homology"/>
<name>A0ABV4JTL3_9BACT</name>
<dbReference type="InterPro" id="IPR008866">
    <property type="entry name" value="Phage_lambda_GpA-like"/>
</dbReference>
<dbReference type="InterPro" id="IPR046454">
    <property type="entry name" value="GpA_endonuclease"/>
</dbReference>
<dbReference type="PANTHER" id="PTHR34413">
    <property type="entry name" value="PROPHAGE TAIL FIBER ASSEMBLY PROTEIN HOMOLOG TFAE-RELATED-RELATED"/>
    <property type="match status" value="1"/>
</dbReference>
<reference evidence="4 5" key="1">
    <citation type="submission" date="2024-07" db="EMBL/GenBank/DDBJ databases">
        <title>Active virus-host system and metabolic interactions in a Lokiarchaeon culture.</title>
        <authorList>
            <person name="Ponce Toledo R.I."/>
            <person name="Rodrigues Oliveira T."/>
            <person name="Schleper C."/>
        </authorList>
    </citation>
    <scope>NUCLEOTIDE SEQUENCE [LARGE SCALE GENOMIC DNA]</scope>
    <source>
        <strain evidence="4 5">B35</strain>
    </source>
</reference>
<dbReference type="RefSeq" id="WP_371150175.1">
    <property type="nucleotide sequence ID" value="NZ_JBFSOO010000003.1"/>
</dbReference>
<dbReference type="Pfam" id="PF05876">
    <property type="entry name" value="GpA_ATPase"/>
    <property type="match status" value="1"/>
</dbReference>
<accession>A0ABV4JTL3</accession>
<dbReference type="InterPro" id="IPR051220">
    <property type="entry name" value="TFA_Chaperone"/>
</dbReference>
<dbReference type="HAMAP" id="MF_04144">
    <property type="entry name" value="TERL_LAMBDA"/>
    <property type="match status" value="1"/>
</dbReference>
<dbReference type="EMBL" id="JBFSOO010000003">
    <property type="protein sequence ID" value="MEZ6853004.1"/>
    <property type="molecule type" value="Genomic_DNA"/>
</dbReference>
<dbReference type="InterPro" id="IPR046453">
    <property type="entry name" value="GpA_ATPase"/>
</dbReference>
<evidence type="ECO:0000259" key="2">
    <source>
        <dbReference type="Pfam" id="PF05876"/>
    </source>
</evidence>
<evidence type="ECO:0000313" key="5">
    <source>
        <dbReference type="Proteomes" id="UP001568358"/>
    </source>
</evidence>
<dbReference type="Proteomes" id="UP001568358">
    <property type="component" value="Unassembled WGS sequence"/>
</dbReference>
<dbReference type="Gene3D" id="3.40.50.300">
    <property type="entry name" value="P-loop containing nucleotide triphosphate hydrolases"/>
    <property type="match status" value="1"/>
</dbReference>